<sequence>MNCIVKIRNNSKYQLKYGIMINSTNVLLERGNIVYDKELVKDRVATINFGSDKIVYS</sequence>
<keyword evidence="2" id="KW-1185">Reference proteome</keyword>
<name>A0A1W1X8G8_9CLOT</name>
<proteinExistence type="predicted"/>
<evidence type="ECO:0000313" key="2">
    <source>
        <dbReference type="Proteomes" id="UP000192468"/>
    </source>
</evidence>
<organism evidence="1 2">
    <name type="scientific">Clostridium acidisoli DSM 12555</name>
    <dbReference type="NCBI Taxonomy" id="1121291"/>
    <lineage>
        <taxon>Bacteria</taxon>
        <taxon>Bacillati</taxon>
        <taxon>Bacillota</taxon>
        <taxon>Clostridia</taxon>
        <taxon>Eubacteriales</taxon>
        <taxon>Clostridiaceae</taxon>
        <taxon>Clostridium</taxon>
    </lineage>
</organism>
<dbReference type="STRING" id="1121291.SAMN02745134_00941"/>
<reference evidence="1 2" key="1">
    <citation type="submission" date="2017-04" db="EMBL/GenBank/DDBJ databases">
        <authorList>
            <person name="Afonso C.L."/>
            <person name="Miller P.J."/>
            <person name="Scott M.A."/>
            <person name="Spackman E."/>
            <person name="Goraichik I."/>
            <person name="Dimitrov K.M."/>
            <person name="Suarez D.L."/>
            <person name="Swayne D.E."/>
        </authorList>
    </citation>
    <scope>NUCLEOTIDE SEQUENCE [LARGE SCALE GENOMIC DNA]</scope>
    <source>
        <strain evidence="1 2">DSM 12555</strain>
    </source>
</reference>
<dbReference type="Proteomes" id="UP000192468">
    <property type="component" value="Unassembled WGS sequence"/>
</dbReference>
<accession>A0A1W1X8G8</accession>
<evidence type="ECO:0000313" key="1">
    <source>
        <dbReference type="EMBL" id="SMC19791.1"/>
    </source>
</evidence>
<dbReference type="EMBL" id="FWXH01000002">
    <property type="protein sequence ID" value="SMC19791.1"/>
    <property type="molecule type" value="Genomic_DNA"/>
</dbReference>
<dbReference type="AlphaFoldDB" id="A0A1W1X8G8"/>
<gene>
    <name evidence="1" type="ORF">SAMN02745134_00941</name>
</gene>
<dbReference type="RefSeq" id="WP_176212608.1">
    <property type="nucleotide sequence ID" value="NZ_FWXH01000002.1"/>
</dbReference>
<protein>
    <submittedName>
        <fullName evidence="1">Uncharacterized protein</fullName>
    </submittedName>
</protein>